<gene>
    <name evidence="18" type="ORF">SAMN02799615_00143</name>
</gene>
<evidence type="ECO:0000256" key="16">
    <source>
        <dbReference type="SAM" id="SignalP"/>
    </source>
</evidence>
<keyword evidence="3 14" id="KW-0813">Transport</keyword>
<dbReference type="InterPro" id="IPR011662">
    <property type="entry name" value="Secretin/TonB_short_N"/>
</dbReference>
<evidence type="ECO:0000256" key="9">
    <source>
        <dbReference type="ARBA" id="ARBA00023065"/>
    </source>
</evidence>
<evidence type="ECO:0000313" key="19">
    <source>
        <dbReference type="Proteomes" id="UP000199477"/>
    </source>
</evidence>
<evidence type="ECO:0000256" key="4">
    <source>
        <dbReference type="ARBA" id="ARBA00022452"/>
    </source>
</evidence>
<dbReference type="GO" id="GO:0015344">
    <property type="term" value="F:siderophore uptake transmembrane transporter activity"/>
    <property type="evidence" value="ECO:0007669"/>
    <property type="project" value="TreeGrafter"/>
</dbReference>
<feature type="domain" description="Secretin/TonB short N-terminal" evidence="17">
    <location>
        <begin position="55"/>
        <end position="106"/>
    </location>
</feature>
<name>A0A1I1X7L1_9GAMM</name>
<dbReference type="CDD" id="cd01347">
    <property type="entry name" value="ligand_gated_channel"/>
    <property type="match status" value="1"/>
</dbReference>
<keyword evidence="7 16" id="KW-0732">Signal</keyword>
<dbReference type="SMART" id="SM00965">
    <property type="entry name" value="STN"/>
    <property type="match status" value="1"/>
</dbReference>
<evidence type="ECO:0000256" key="13">
    <source>
        <dbReference type="ARBA" id="ARBA00023237"/>
    </source>
</evidence>
<dbReference type="InterPro" id="IPR010105">
    <property type="entry name" value="TonB_sidphr_rcpt"/>
</dbReference>
<feature type="signal peptide" evidence="16">
    <location>
        <begin position="1"/>
        <end position="24"/>
    </location>
</feature>
<dbReference type="GO" id="GO:0009279">
    <property type="term" value="C:cell outer membrane"/>
    <property type="evidence" value="ECO:0007669"/>
    <property type="project" value="UniProtKB-SubCell"/>
</dbReference>
<comment type="subcellular location">
    <subcellularLocation>
        <location evidence="1 14">Cell outer membrane</location>
        <topology evidence="1 14">Multi-pass membrane protein</topology>
    </subcellularLocation>
</comment>
<dbReference type="InterPro" id="IPR039426">
    <property type="entry name" value="TonB-dep_rcpt-like"/>
</dbReference>
<dbReference type="PROSITE" id="PS52016">
    <property type="entry name" value="TONB_DEPENDENT_REC_3"/>
    <property type="match status" value="1"/>
</dbReference>
<dbReference type="GO" id="GO:0038023">
    <property type="term" value="F:signaling receptor activity"/>
    <property type="evidence" value="ECO:0007669"/>
    <property type="project" value="InterPro"/>
</dbReference>
<evidence type="ECO:0000256" key="3">
    <source>
        <dbReference type="ARBA" id="ARBA00022448"/>
    </source>
</evidence>
<dbReference type="AlphaFoldDB" id="A0A1I1X7L1"/>
<evidence type="ECO:0000256" key="14">
    <source>
        <dbReference type="PROSITE-ProRule" id="PRU01360"/>
    </source>
</evidence>
<dbReference type="Proteomes" id="UP000199477">
    <property type="component" value="Unassembled WGS sequence"/>
</dbReference>
<dbReference type="Pfam" id="PF07715">
    <property type="entry name" value="Plug"/>
    <property type="match status" value="1"/>
</dbReference>
<reference evidence="19" key="1">
    <citation type="submission" date="2016-10" db="EMBL/GenBank/DDBJ databases">
        <authorList>
            <person name="Varghese N."/>
            <person name="Submissions S."/>
        </authorList>
    </citation>
    <scope>NUCLEOTIDE SEQUENCE [LARGE SCALE GENOMIC DNA]</scope>
    <source>
        <strain evidence="19">UNC178MFTsu3.1</strain>
    </source>
</reference>
<dbReference type="NCBIfam" id="TIGR01783">
    <property type="entry name" value="TonB-siderophor"/>
    <property type="match status" value="1"/>
</dbReference>
<keyword evidence="10 15" id="KW-0798">TonB box</keyword>
<evidence type="ECO:0000256" key="15">
    <source>
        <dbReference type="RuleBase" id="RU003357"/>
    </source>
</evidence>
<keyword evidence="11 14" id="KW-0472">Membrane</keyword>
<proteinExistence type="inferred from homology"/>
<evidence type="ECO:0000256" key="8">
    <source>
        <dbReference type="ARBA" id="ARBA00023004"/>
    </source>
</evidence>
<keyword evidence="13 14" id="KW-0998">Cell outer membrane</keyword>
<dbReference type="Gene3D" id="3.55.50.30">
    <property type="match status" value="1"/>
</dbReference>
<dbReference type="GO" id="GO:0015891">
    <property type="term" value="P:siderophore transport"/>
    <property type="evidence" value="ECO:0007669"/>
    <property type="project" value="InterPro"/>
</dbReference>
<keyword evidence="4 14" id="KW-1134">Transmembrane beta strand</keyword>
<dbReference type="Gene3D" id="2.40.170.20">
    <property type="entry name" value="TonB-dependent receptor, beta-barrel domain"/>
    <property type="match status" value="1"/>
</dbReference>
<organism evidence="18 19">
    <name type="scientific">Dyella marensis</name>
    <dbReference type="NCBI Taxonomy" id="500610"/>
    <lineage>
        <taxon>Bacteria</taxon>
        <taxon>Pseudomonadati</taxon>
        <taxon>Pseudomonadota</taxon>
        <taxon>Gammaproteobacteria</taxon>
        <taxon>Lysobacterales</taxon>
        <taxon>Rhodanobacteraceae</taxon>
        <taxon>Dyella</taxon>
    </lineage>
</organism>
<keyword evidence="6 14" id="KW-0812">Transmembrane</keyword>
<dbReference type="STRING" id="500610.SAMN02799615_00143"/>
<dbReference type="InterPro" id="IPR036942">
    <property type="entry name" value="Beta-barrel_TonB_sf"/>
</dbReference>
<dbReference type="PANTHER" id="PTHR32552:SF68">
    <property type="entry name" value="FERRICHROME OUTER MEMBRANE TRANSPORTER_PHAGE RECEPTOR"/>
    <property type="match status" value="1"/>
</dbReference>
<evidence type="ECO:0000256" key="11">
    <source>
        <dbReference type="ARBA" id="ARBA00023136"/>
    </source>
</evidence>
<keyword evidence="12" id="KW-0675">Receptor</keyword>
<dbReference type="SUPFAM" id="SSF56935">
    <property type="entry name" value="Porins"/>
    <property type="match status" value="1"/>
</dbReference>
<keyword evidence="5" id="KW-0410">Iron transport</keyword>
<evidence type="ECO:0000256" key="6">
    <source>
        <dbReference type="ARBA" id="ARBA00022692"/>
    </source>
</evidence>
<evidence type="ECO:0000256" key="5">
    <source>
        <dbReference type="ARBA" id="ARBA00022496"/>
    </source>
</evidence>
<evidence type="ECO:0000259" key="17">
    <source>
        <dbReference type="SMART" id="SM00965"/>
    </source>
</evidence>
<evidence type="ECO:0000256" key="1">
    <source>
        <dbReference type="ARBA" id="ARBA00004571"/>
    </source>
</evidence>
<accession>A0A1I1X7L1</accession>
<evidence type="ECO:0000256" key="10">
    <source>
        <dbReference type="ARBA" id="ARBA00023077"/>
    </source>
</evidence>
<dbReference type="InterPro" id="IPR000531">
    <property type="entry name" value="Beta-barrel_TonB"/>
</dbReference>
<dbReference type="PANTHER" id="PTHR32552">
    <property type="entry name" value="FERRICHROME IRON RECEPTOR-RELATED"/>
    <property type="match status" value="1"/>
</dbReference>
<evidence type="ECO:0000256" key="2">
    <source>
        <dbReference type="ARBA" id="ARBA00009810"/>
    </source>
</evidence>
<feature type="chain" id="PRO_5011515170" evidence="16">
    <location>
        <begin position="25"/>
        <end position="802"/>
    </location>
</feature>
<sequence>MARRALSWFGGGLALSLAIAAASAAPAPPRVTVDFAIPAQPLSGALIAFGKQANVQVLTAGEAIADLRSEGAAGALTLEQGMTSLLRGTGLEYEAVDAGTVVVKRRPMPVAASYYRSSLLEAKPSVPIVASLAAIQVQGTLLGDVGYKADSTRAATRTDTPLAKVPQSVSVVTRDLMDTQQALTVADAVRNVAGVQYMDGFDGPALFRIRGFNAGNGMTDGMPNGVARTEDLPPLIGIERIEVLKGPEAILGDASVNNNFGGLVNVVMKRPQSDPVRQLSWSLGRYDGARLGLDLAGAIGHDDGWTYRLVAAGNHADRSAQGYRGQRSAYLAPSLGWERGATRFTLGYELVTNRVPGPDHTVLLGDSLAAMSPYGILPGNPGDHSTYRTNRAVFTLEQGLDSHWTFRSRGQYVKQRTSGQGWSLTDGYLTGDVDATARSFRYSDAFYTLQNDLTGVFEQGNTTHTVVFGVDYARTKAGRDRQRDTLKTGPSQSYNLFADAMLPSARVSTDEATTVQTLGGGDWTTETGLFLQDQIALGERWDVLLALRRTSYELSTSWADGSPRRLRKDQWVPKAGVLFKLAPDVALYANHTTGFQANSLLGDNGQPLPPAKSRQWEAGTRIELFQHRARLNLAWYRITLDHSVDYIAPEPPYFATPGPGQTNHGLEVEFAGQITRGLEGVLNYTNSHIRNDDGTQPVAAPRQLLSAWASYRFQREPLRSWGVAAGIAARSRSVGRLQGGGYFDLPGQASVDANVTYYGDSWRLTLGLRNLFDRTLYAVNADQSFVPVREGRMAMVTGVYDF</sequence>
<dbReference type="EMBL" id="FONH01000001">
    <property type="protein sequence ID" value="SFE03181.1"/>
    <property type="molecule type" value="Genomic_DNA"/>
</dbReference>
<dbReference type="RefSeq" id="WP_051548431.1">
    <property type="nucleotide sequence ID" value="NZ_FONH01000001.1"/>
</dbReference>
<dbReference type="InterPro" id="IPR037066">
    <property type="entry name" value="Plug_dom_sf"/>
</dbReference>
<comment type="similarity">
    <text evidence="2 14 15">Belongs to the TonB-dependent receptor family.</text>
</comment>
<evidence type="ECO:0000313" key="18">
    <source>
        <dbReference type="EMBL" id="SFE03181.1"/>
    </source>
</evidence>
<keyword evidence="8" id="KW-0408">Iron</keyword>
<keyword evidence="19" id="KW-1185">Reference proteome</keyword>
<dbReference type="Pfam" id="PF00593">
    <property type="entry name" value="TonB_dep_Rec_b-barrel"/>
    <property type="match status" value="1"/>
</dbReference>
<dbReference type="Gene3D" id="2.170.130.10">
    <property type="entry name" value="TonB-dependent receptor, plug domain"/>
    <property type="match status" value="1"/>
</dbReference>
<keyword evidence="9" id="KW-0406">Ion transport</keyword>
<evidence type="ECO:0000256" key="12">
    <source>
        <dbReference type="ARBA" id="ARBA00023170"/>
    </source>
</evidence>
<dbReference type="InterPro" id="IPR012910">
    <property type="entry name" value="Plug_dom"/>
</dbReference>
<protein>
    <submittedName>
        <fullName evidence="18">Iron complex outermembrane recepter protein</fullName>
    </submittedName>
</protein>
<evidence type="ECO:0000256" key="7">
    <source>
        <dbReference type="ARBA" id="ARBA00022729"/>
    </source>
</evidence>